<protein>
    <recommendedName>
        <fullName evidence="4">Encoded protein</fullName>
    </recommendedName>
</protein>
<name>A0ABQ7G1Z5_DUNSA</name>
<evidence type="ECO:0008006" key="4">
    <source>
        <dbReference type="Google" id="ProtNLM"/>
    </source>
</evidence>
<sequence length="89" mass="10121">MEQEKPENQDCLKEALGQGLISGLKASAVAGALYHLAWKNSHFFRNQFNVSARTALLAMPIFYTTYLNVELSMHDCKRRSEPEYVVVQD</sequence>
<evidence type="ECO:0000313" key="2">
    <source>
        <dbReference type="EMBL" id="KAF5828605.1"/>
    </source>
</evidence>
<evidence type="ECO:0000256" key="1">
    <source>
        <dbReference type="SAM" id="Phobius"/>
    </source>
</evidence>
<keyword evidence="1" id="KW-0472">Membrane</keyword>
<feature type="transmembrane region" description="Helical" evidence="1">
    <location>
        <begin position="20"/>
        <end position="38"/>
    </location>
</feature>
<organism evidence="2 3">
    <name type="scientific">Dunaliella salina</name>
    <name type="common">Green alga</name>
    <name type="synonym">Protococcus salinus</name>
    <dbReference type="NCBI Taxonomy" id="3046"/>
    <lineage>
        <taxon>Eukaryota</taxon>
        <taxon>Viridiplantae</taxon>
        <taxon>Chlorophyta</taxon>
        <taxon>core chlorophytes</taxon>
        <taxon>Chlorophyceae</taxon>
        <taxon>CS clade</taxon>
        <taxon>Chlamydomonadales</taxon>
        <taxon>Dunaliellaceae</taxon>
        <taxon>Dunaliella</taxon>
    </lineage>
</organism>
<dbReference type="Proteomes" id="UP000815325">
    <property type="component" value="Unassembled WGS sequence"/>
</dbReference>
<accession>A0ABQ7G1Z5</accession>
<gene>
    <name evidence="2" type="ORF">DUNSADRAFT_17331</name>
</gene>
<comment type="caution">
    <text evidence="2">The sequence shown here is derived from an EMBL/GenBank/DDBJ whole genome shotgun (WGS) entry which is preliminary data.</text>
</comment>
<keyword evidence="1" id="KW-1133">Transmembrane helix</keyword>
<reference evidence="2" key="1">
    <citation type="submission" date="2017-08" db="EMBL/GenBank/DDBJ databases">
        <authorList>
            <person name="Polle J.E."/>
            <person name="Barry K."/>
            <person name="Cushman J."/>
            <person name="Schmutz J."/>
            <person name="Tran D."/>
            <person name="Hathwaick L.T."/>
            <person name="Yim W.C."/>
            <person name="Jenkins J."/>
            <person name="Mckie-Krisberg Z.M."/>
            <person name="Prochnik S."/>
            <person name="Lindquist E."/>
            <person name="Dockter R.B."/>
            <person name="Adam C."/>
            <person name="Molina H."/>
            <person name="Bunkerborg J."/>
            <person name="Jin E."/>
            <person name="Buchheim M."/>
            <person name="Magnuson J."/>
        </authorList>
    </citation>
    <scope>NUCLEOTIDE SEQUENCE</scope>
    <source>
        <strain evidence="2">CCAP 19/18</strain>
    </source>
</reference>
<dbReference type="EMBL" id="MU070273">
    <property type="protein sequence ID" value="KAF5828605.1"/>
    <property type="molecule type" value="Genomic_DNA"/>
</dbReference>
<proteinExistence type="predicted"/>
<keyword evidence="3" id="KW-1185">Reference proteome</keyword>
<evidence type="ECO:0000313" key="3">
    <source>
        <dbReference type="Proteomes" id="UP000815325"/>
    </source>
</evidence>
<keyword evidence="1" id="KW-0812">Transmembrane</keyword>